<dbReference type="PROSITE" id="PS00166">
    <property type="entry name" value="ENOYL_COA_HYDRATASE"/>
    <property type="match status" value="1"/>
</dbReference>
<protein>
    <submittedName>
        <fullName evidence="5">Enoyl-CoA hydratase/carnithine racemase</fullName>
    </submittedName>
</protein>
<evidence type="ECO:0000313" key="6">
    <source>
        <dbReference type="Proteomes" id="UP000276055"/>
    </source>
</evidence>
<dbReference type="InterPro" id="IPR029045">
    <property type="entry name" value="ClpP/crotonase-like_dom_sf"/>
</dbReference>
<evidence type="ECO:0000256" key="3">
    <source>
        <dbReference type="ARBA" id="ARBA00023239"/>
    </source>
</evidence>
<dbReference type="PANTHER" id="PTHR11941:SF169">
    <property type="entry name" value="(7AS)-7A-METHYL-1,5-DIOXO-2,3,5,6,7,7A-HEXAHYDRO-1H-INDENE-CARBOXYL-COA HYDROLASE"/>
    <property type="match status" value="1"/>
</dbReference>
<dbReference type="SUPFAM" id="SSF52096">
    <property type="entry name" value="ClpP/crotonase"/>
    <property type="match status" value="1"/>
</dbReference>
<dbReference type="Gene3D" id="3.90.226.10">
    <property type="entry name" value="2-enoyl-CoA Hydratase, Chain A, domain 1"/>
    <property type="match status" value="1"/>
</dbReference>
<evidence type="ECO:0000313" key="5">
    <source>
        <dbReference type="EMBL" id="RKR18879.1"/>
    </source>
</evidence>
<dbReference type="GO" id="GO:0016829">
    <property type="term" value="F:lyase activity"/>
    <property type="evidence" value="ECO:0007669"/>
    <property type="project" value="UniProtKB-KW"/>
</dbReference>
<dbReference type="AlphaFoldDB" id="A0A495EQF4"/>
<dbReference type="PANTHER" id="PTHR11941">
    <property type="entry name" value="ENOYL-COA HYDRATASE-RELATED"/>
    <property type="match status" value="1"/>
</dbReference>
<organism evidence="5 6">
    <name type="scientific">Arthrobacter oryzae</name>
    <dbReference type="NCBI Taxonomy" id="409290"/>
    <lineage>
        <taxon>Bacteria</taxon>
        <taxon>Bacillati</taxon>
        <taxon>Actinomycetota</taxon>
        <taxon>Actinomycetes</taxon>
        <taxon>Micrococcales</taxon>
        <taxon>Micrococcaceae</taxon>
        <taxon>Arthrobacter</taxon>
    </lineage>
</organism>
<comment type="similarity">
    <text evidence="1 4">Belongs to the enoyl-CoA hydratase/isomerase family.</text>
</comment>
<comment type="caution">
    <text evidence="5">The sequence shown here is derived from an EMBL/GenBank/DDBJ whole genome shotgun (WGS) entry which is preliminary data.</text>
</comment>
<keyword evidence="2" id="KW-0443">Lipid metabolism</keyword>
<dbReference type="InterPro" id="IPR018376">
    <property type="entry name" value="Enoyl-CoA_hyd/isom_CS"/>
</dbReference>
<name>A0A495EQF4_9MICC</name>
<sequence length="264" mass="27283">MTAAAEQDLDLDLPPTAAAGRVAVLEVGTGERFNALSSPQWRALEISARNVATDPSVRAVVIRGTGGTFCSGSDLREWQDATGADVSDAFSAIEGALQAIESIPVPTVALVQGIATGAGCQLALACDLQVLEASAQIGMPIARLGMLIPPTFATRMSLRIGPSRTKDLLYGGRLLTAAEALTIGLVSTVVPAGAAHGEVAELTGRWSAMSQASLRASKAAVNQGLAPLESPARAFPQGPASDGAEFFLRVNQFLRRKRGPAAPR</sequence>
<accession>A0A495EQF4</accession>
<dbReference type="InterPro" id="IPR001753">
    <property type="entry name" value="Enoyl-CoA_hydra/iso"/>
</dbReference>
<reference evidence="5 6" key="1">
    <citation type="submission" date="2018-10" db="EMBL/GenBank/DDBJ databases">
        <title>Genomic Encyclopedia of Type Strains, Phase IV (KMG-IV): sequencing the most valuable type-strain genomes for metagenomic binning, comparative biology and taxonomic classification.</title>
        <authorList>
            <person name="Goeker M."/>
        </authorList>
    </citation>
    <scope>NUCLEOTIDE SEQUENCE [LARGE SCALE GENOMIC DNA]</scope>
    <source>
        <strain evidence="5 6">DSM 25586</strain>
    </source>
</reference>
<dbReference type="Proteomes" id="UP000276055">
    <property type="component" value="Unassembled WGS sequence"/>
</dbReference>
<evidence type="ECO:0000256" key="4">
    <source>
        <dbReference type="RuleBase" id="RU003707"/>
    </source>
</evidence>
<dbReference type="OrthoDB" id="4608673at2"/>
<dbReference type="CDD" id="cd06558">
    <property type="entry name" value="crotonase-like"/>
    <property type="match status" value="1"/>
</dbReference>
<keyword evidence="3" id="KW-0456">Lyase</keyword>
<gene>
    <name evidence="5" type="ORF">C8D78_2620</name>
</gene>
<dbReference type="EMBL" id="RBIR01000005">
    <property type="protein sequence ID" value="RKR18879.1"/>
    <property type="molecule type" value="Genomic_DNA"/>
</dbReference>
<evidence type="ECO:0000256" key="1">
    <source>
        <dbReference type="ARBA" id="ARBA00005254"/>
    </source>
</evidence>
<dbReference type="GO" id="GO:0006635">
    <property type="term" value="P:fatty acid beta-oxidation"/>
    <property type="evidence" value="ECO:0007669"/>
    <property type="project" value="TreeGrafter"/>
</dbReference>
<evidence type="ECO:0000256" key="2">
    <source>
        <dbReference type="ARBA" id="ARBA00023098"/>
    </source>
</evidence>
<dbReference type="Pfam" id="PF00378">
    <property type="entry name" value="ECH_1"/>
    <property type="match status" value="1"/>
</dbReference>
<proteinExistence type="inferred from homology"/>
<dbReference type="RefSeq" id="WP_120954291.1">
    <property type="nucleotide sequence ID" value="NZ_RBIR01000005.1"/>
</dbReference>